<evidence type="ECO:0000256" key="1">
    <source>
        <dbReference type="SAM" id="MobiDB-lite"/>
    </source>
</evidence>
<feature type="compositionally biased region" description="Polar residues" evidence="1">
    <location>
        <begin position="637"/>
        <end position="648"/>
    </location>
</feature>
<proteinExistence type="predicted"/>
<dbReference type="Proteomes" id="UP000012045">
    <property type="component" value="Unassembled WGS sequence"/>
</dbReference>
<protein>
    <submittedName>
        <fullName evidence="2">Uncharacterized protein</fullName>
    </submittedName>
</protein>
<name>M7TV38_BOTF1</name>
<dbReference type="HOGENOM" id="CLU_422712_0_0_1"/>
<organism evidence="2 3">
    <name type="scientific">Botryotinia fuckeliana (strain BcDW1)</name>
    <name type="common">Noble rot fungus</name>
    <name type="synonym">Botrytis cinerea</name>
    <dbReference type="NCBI Taxonomy" id="1290391"/>
    <lineage>
        <taxon>Eukaryota</taxon>
        <taxon>Fungi</taxon>
        <taxon>Dikarya</taxon>
        <taxon>Ascomycota</taxon>
        <taxon>Pezizomycotina</taxon>
        <taxon>Leotiomycetes</taxon>
        <taxon>Helotiales</taxon>
        <taxon>Sclerotiniaceae</taxon>
        <taxon>Botrytis</taxon>
    </lineage>
</organism>
<reference evidence="3" key="1">
    <citation type="journal article" date="2013" name="Genome Announc.">
        <title>Draft genome sequence of Botrytis cinerea BcDW1, inoculum for noble rot of grape berries.</title>
        <authorList>
            <person name="Blanco-Ulate B."/>
            <person name="Allen G."/>
            <person name="Powell A.L."/>
            <person name="Cantu D."/>
        </authorList>
    </citation>
    <scope>NUCLEOTIDE SEQUENCE [LARGE SCALE GENOMIC DNA]</scope>
    <source>
        <strain evidence="3">BcDW1</strain>
    </source>
</reference>
<evidence type="ECO:0000313" key="3">
    <source>
        <dbReference type="Proteomes" id="UP000012045"/>
    </source>
</evidence>
<feature type="compositionally biased region" description="Basic and acidic residues" evidence="1">
    <location>
        <begin position="585"/>
        <end position="596"/>
    </location>
</feature>
<dbReference type="OrthoDB" id="3553160at2759"/>
<evidence type="ECO:0000313" key="2">
    <source>
        <dbReference type="EMBL" id="EMR85084.1"/>
    </source>
</evidence>
<feature type="compositionally biased region" description="Low complexity" evidence="1">
    <location>
        <begin position="259"/>
        <end position="275"/>
    </location>
</feature>
<gene>
    <name evidence="2" type="ORF">BcDW1_6286</name>
</gene>
<dbReference type="EMBL" id="KB707920">
    <property type="protein sequence ID" value="EMR85084.1"/>
    <property type="molecule type" value="Genomic_DNA"/>
</dbReference>
<sequence>MNDSALAPLWDLAHEICADQAKKRDKKEEALSAISKAWGVEVKNWLRSLDSSIYFLTQVRSIALQENLINGSQKVNQAMLHRICASAAGVSNKWQLQATDFKCGPKFPIKKITSEELRTFNLCINQFGFLVPKAWNERAIESSADLSYGGSESCDSSSEPEGDSAIAAANLIGASDFSSPAQEIDGSRYATDHVISKVGAIDKIADRNPLAQSEASSESQNESMIELQSVEAIDDDPSSDNLDGPGQDPFETAISNGESDSALSDASDASDQRSAALTHAINGSSNPIRVHYSSSAEPSTKRPCEYCSVDVSSAWIASMKPRKIHDPAKAPRLLKQWIQFKSVCFNHSKSMGGHIVILAGMHRNRNLETWWRDLESRQKTKNGHVHRIKSNMVTAEDEKKLGVKWKAVPCNRGQVRVTMPHLPHGANGPARGVRRTLLPWFVKVQPDLSSLEVLDGGTWEMLSESHRDMTSPFKTPSGLSNRYGKIPYQFPASTLLNGLGSLSSALNCQARWNDLGVLNERYRLLKGNRSTATQFVYDWRRNLNEKVKASRALVKERERAAFGKNSYYYHLERSQTLGISMPHLAPDKPIKKGDKEGDSDDIVEGEDSDDIVEGEWAFDSDEGEGNTSIDSLEESNESSTIGFNSDDE</sequence>
<accession>M7TV38</accession>
<dbReference type="STRING" id="1290391.M7TV38"/>
<feature type="compositionally biased region" description="Acidic residues" evidence="1">
    <location>
        <begin position="597"/>
        <end position="624"/>
    </location>
</feature>
<dbReference type="AlphaFoldDB" id="M7TV38"/>
<feature type="region of interest" description="Disordered" evidence="1">
    <location>
        <begin position="234"/>
        <end position="275"/>
    </location>
</feature>
<feature type="region of interest" description="Disordered" evidence="1">
    <location>
        <begin position="580"/>
        <end position="648"/>
    </location>
</feature>